<feature type="domain" description="Protein kinase" evidence="8">
    <location>
        <begin position="117"/>
        <end position="431"/>
    </location>
</feature>
<keyword evidence="3" id="KW-0418">Kinase</keyword>
<keyword evidence="10" id="KW-1185">Reference proteome</keyword>
<dbReference type="PROSITE" id="PS50011">
    <property type="entry name" value="PROTEIN_KINASE_DOM"/>
    <property type="match status" value="2"/>
</dbReference>
<feature type="domain" description="Protein kinase" evidence="8">
    <location>
        <begin position="458"/>
        <end position="598"/>
    </location>
</feature>
<comment type="similarity">
    <text evidence="5">Belongs to the protein kinase superfamily. Ser/Thr protein kinase family. GCN2 subfamily.</text>
</comment>
<dbReference type="InterPro" id="IPR050339">
    <property type="entry name" value="CC_SR_Kinase"/>
</dbReference>
<dbReference type="InterPro" id="IPR011009">
    <property type="entry name" value="Kinase-like_dom_sf"/>
</dbReference>
<dbReference type="PROSITE" id="PS00108">
    <property type="entry name" value="PROTEIN_KINASE_ST"/>
    <property type="match status" value="2"/>
</dbReference>
<dbReference type="PROSITE" id="PS00626">
    <property type="entry name" value="RCC1_2"/>
    <property type="match status" value="1"/>
</dbReference>
<feature type="binding site" evidence="7">
    <location>
        <position position="146"/>
    </location>
    <ligand>
        <name>ATP</name>
        <dbReference type="ChEBI" id="CHEBI:30616"/>
    </ligand>
</feature>
<dbReference type="Gene3D" id="1.10.510.10">
    <property type="entry name" value="Transferase(Phosphotransferase) domain 1"/>
    <property type="match status" value="3"/>
</dbReference>
<dbReference type="GO" id="GO:0005737">
    <property type="term" value="C:cytoplasm"/>
    <property type="evidence" value="ECO:0007669"/>
    <property type="project" value="TreeGrafter"/>
</dbReference>
<name>A0A7R9QJB2_9ACAR</name>
<feature type="repeat" description="RCC1" evidence="6">
    <location>
        <begin position="27"/>
        <end position="80"/>
    </location>
</feature>
<keyword evidence="2 7" id="KW-0547">Nucleotide-binding</keyword>
<evidence type="ECO:0000313" key="9">
    <source>
        <dbReference type="EMBL" id="CAD7648131.1"/>
    </source>
</evidence>
<organism evidence="9">
    <name type="scientific">Oppiella nova</name>
    <dbReference type="NCBI Taxonomy" id="334625"/>
    <lineage>
        <taxon>Eukaryota</taxon>
        <taxon>Metazoa</taxon>
        <taxon>Ecdysozoa</taxon>
        <taxon>Arthropoda</taxon>
        <taxon>Chelicerata</taxon>
        <taxon>Arachnida</taxon>
        <taxon>Acari</taxon>
        <taxon>Acariformes</taxon>
        <taxon>Sarcoptiformes</taxon>
        <taxon>Oribatida</taxon>
        <taxon>Brachypylina</taxon>
        <taxon>Oppioidea</taxon>
        <taxon>Oppiidae</taxon>
        <taxon>Oppiella</taxon>
    </lineage>
</organism>
<dbReference type="GO" id="GO:0005524">
    <property type="term" value="F:ATP binding"/>
    <property type="evidence" value="ECO:0007669"/>
    <property type="project" value="UniProtKB-UniRule"/>
</dbReference>
<gene>
    <name evidence="9" type="ORF">ONB1V03_LOCUS6605</name>
</gene>
<dbReference type="Gene3D" id="2.130.10.30">
    <property type="entry name" value="Regulator of chromosome condensation 1/beta-lactamase-inhibitor protein II"/>
    <property type="match status" value="1"/>
</dbReference>
<dbReference type="EMBL" id="OC917848">
    <property type="protein sequence ID" value="CAD7648131.1"/>
    <property type="molecule type" value="Genomic_DNA"/>
</dbReference>
<evidence type="ECO:0000259" key="8">
    <source>
        <dbReference type="PROSITE" id="PS50011"/>
    </source>
</evidence>
<evidence type="ECO:0000256" key="4">
    <source>
        <dbReference type="ARBA" id="ARBA00022840"/>
    </source>
</evidence>
<feature type="binding site" evidence="7">
    <location>
        <position position="487"/>
    </location>
    <ligand>
        <name>ATP</name>
        <dbReference type="ChEBI" id="CHEBI:30616"/>
    </ligand>
</feature>
<dbReference type="GO" id="GO:0004672">
    <property type="term" value="F:protein kinase activity"/>
    <property type="evidence" value="ECO:0007669"/>
    <property type="project" value="InterPro"/>
</dbReference>
<dbReference type="SMART" id="SM00220">
    <property type="entry name" value="S_TKc"/>
    <property type="match status" value="1"/>
</dbReference>
<dbReference type="SUPFAM" id="SSF56112">
    <property type="entry name" value="Protein kinase-like (PK-like)"/>
    <property type="match status" value="3"/>
</dbReference>
<evidence type="ECO:0000256" key="5">
    <source>
        <dbReference type="ARBA" id="ARBA00037982"/>
    </source>
</evidence>
<keyword evidence="1" id="KW-0808">Transferase</keyword>
<accession>A0A7R9QJB2</accession>
<dbReference type="PROSITE" id="PS50012">
    <property type="entry name" value="RCC1_3"/>
    <property type="match status" value="1"/>
</dbReference>
<dbReference type="InterPro" id="IPR000408">
    <property type="entry name" value="Reg_chr_condens"/>
</dbReference>
<dbReference type="Pfam" id="PF00069">
    <property type="entry name" value="Pkinase"/>
    <property type="match status" value="3"/>
</dbReference>
<evidence type="ECO:0000256" key="6">
    <source>
        <dbReference type="PROSITE-ProRule" id="PRU00235"/>
    </source>
</evidence>
<dbReference type="InterPro" id="IPR009091">
    <property type="entry name" value="RCC1/BLIP-II"/>
</dbReference>
<evidence type="ECO:0000256" key="2">
    <source>
        <dbReference type="ARBA" id="ARBA00022741"/>
    </source>
</evidence>
<sequence>MIPELCDQRIRQFINGSDFVLAMNEDNHVFSWGDNHCGQCGRKATPFRVYLKPEVISDLNDKNITHICCGFKHSLALTTDGQVYGWGSYYEQYQNAEGSDTRVINSCENHYKSFFEELSDNPIGSGGFGTVFKVRHRFDEHIYAVKRIHKEDEIKNHMEVKNLVKVRSKYVVQYYNSWTEGIILYIQMELCEYNLQNILEVKLQVFGRQLGEAMDSVEYLISCEIFRQVLESVQYLHELNPQIIHRDLKPENILITLGKAMDCVEYLISCEIFRQILESVQYLHEMNPQIIHRDLKPENILIAENIRNGRFVKLCDFGLATVHDKRVHYRTTQKHTADVGDMRYIAPEVSQGGKYGHKCDIYSLALIGGNIFEIDLFNLELEDTNVYSELYQILNEPVYRLQTILISMFRTRLWHRRPECSEVLSEYNEWSIDRNILANDTRFDGILSILQSNDNHLFIELSAIGSGGFGTVFKVKHRFEEHIYAIKRVEIKDESEEYLQRFYNEVKNLIKVRSEYCVQYYNSWTEGNILYIHMELCEHNLQNILEVKQQVFDRKLGKAMDCVEYLISCEIFRQILESVQYLHEMNPQIIHRDLKPEN</sequence>
<evidence type="ECO:0000313" key="10">
    <source>
        <dbReference type="Proteomes" id="UP000728032"/>
    </source>
</evidence>
<dbReference type="InterPro" id="IPR017441">
    <property type="entry name" value="Protein_kinase_ATP_BS"/>
</dbReference>
<proteinExistence type="inferred from homology"/>
<reference evidence="9" key="1">
    <citation type="submission" date="2020-11" db="EMBL/GenBank/DDBJ databases">
        <authorList>
            <person name="Tran Van P."/>
        </authorList>
    </citation>
    <scope>NUCLEOTIDE SEQUENCE</scope>
</reference>
<protein>
    <recommendedName>
        <fullName evidence="8">Protein kinase domain-containing protein</fullName>
    </recommendedName>
</protein>
<feature type="non-terminal residue" evidence="9">
    <location>
        <position position="1"/>
    </location>
</feature>
<dbReference type="SUPFAM" id="SSF50985">
    <property type="entry name" value="RCC1/BLIP-II"/>
    <property type="match status" value="1"/>
</dbReference>
<dbReference type="Gene3D" id="3.30.200.20">
    <property type="entry name" value="Phosphorylase Kinase, domain 1"/>
    <property type="match status" value="2"/>
</dbReference>
<dbReference type="PROSITE" id="PS00107">
    <property type="entry name" value="PROTEIN_KINASE_ATP"/>
    <property type="match status" value="2"/>
</dbReference>
<dbReference type="Pfam" id="PF00415">
    <property type="entry name" value="RCC1"/>
    <property type="match status" value="1"/>
</dbReference>
<evidence type="ECO:0000256" key="1">
    <source>
        <dbReference type="ARBA" id="ARBA00022679"/>
    </source>
</evidence>
<dbReference type="AlphaFoldDB" id="A0A7R9QJB2"/>
<dbReference type="Proteomes" id="UP000728032">
    <property type="component" value="Unassembled WGS sequence"/>
</dbReference>
<keyword evidence="4 7" id="KW-0067">ATP-binding</keyword>
<dbReference type="EMBL" id="CAJPVJ010003023">
    <property type="protein sequence ID" value="CAG2167093.1"/>
    <property type="molecule type" value="Genomic_DNA"/>
</dbReference>
<evidence type="ECO:0000256" key="7">
    <source>
        <dbReference type="PROSITE-ProRule" id="PRU10141"/>
    </source>
</evidence>
<dbReference type="InterPro" id="IPR008271">
    <property type="entry name" value="Ser/Thr_kinase_AS"/>
</dbReference>
<dbReference type="PANTHER" id="PTHR11042">
    <property type="entry name" value="EUKARYOTIC TRANSLATION INITIATION FACTOR 2-ALPHA KINASE EIF2-ALPHA KINASE -RELATED"/>
    <property type="match status" value="1"/>
</dbReference>
<evidence type="ECO:0000256" key="3">
    <source>
        <dbReference type="ARBA" id="ARBA00022777"/>
    </source>
</evidence>
<dbReference type="GO" id="GO:0005634">
    <property type="term" value="C:nucleus"/>
    <property type="evidence" value="ECO:0007669"/>
    <property type="project" value="TreeGrafter"/>
</dbReference>
<dbReference type="OrthoDB" id="341578at2759"/>
<dbReference type="InterPro" id="IPR000719">
    <property type="entry name" value="Prot_kinase_dom"/>
</dbReference>